<dbReference type="InterPro" id="IPR002129">
    <property type="entry name" value="PyrdxlP-dep_de-COase"/>
</dbReference>
<comment type="catalytic activity">
    <reaction evidence="6">
        <text>L-tyrosine + H(+) = tyramine + CO2</text>
        <dbReference type="Rhea" id="RHEA:14345"/>
        <dbReference type="ChEBI" id="CHEBI:15378"/>
        <dbReference type="ChEBI" id="CHEBI:16526"/>
        <dbReference type="ChEBI" id="CHEBI:58315"/>
        <dbReference type="ChEBI" id="CHEBI:327995"/>
        <dbReference type="EC" id="4.1.1.25"/>
    </reaction>
</comment>
<comment type="similarity">
    <text evidence="6">Belongs to the group II decarboxylase family. MfnA subfamily.</text>
</comment>
<dbReference type="InterPro" id="IPR015421">
    <property type="entry name" value="PyrdxlP-dep_Trfase_major"/>
</dbReference>
<dbReference type="AlphaFoldDB" id="A0A1L9C1S7"/>
<dbReference type="EC" id="4.1.1.11" evidence="6"/>
<dbReference type="Gene3D" id="3.40.640.10">
    <property type="entry name" value="Type I PLP-dependent aspartate aminotransferase-like (Major domain)"/>
    <property type="match status" value="1"/>
</dbReference>
<dbReference type="GO" id="GO:0004837">
    <property type="term" value="F:tyrosine decarboxylase activity"/>
    <property type="evidence" value="ECO:0007669"/>
    <property type="project" value="UniProtKB-UniRule"/>
</dbReference>
<gene>
    <name evidence="6 9" type="primary">mfnA</name>
    <name evidence="9" type="ORF">EFE41_10230</name>
    <name evidence="8" type="ORF">MPF_2050</name>
</gene>
<evidence type="ECO:0000313" key="10">
    <source>
        <dbReference type="Proteomes" id="UP000185713"/>
    </source>
</evidence>
<evidence type="ECO:0000256" key="4">
    <source>
        <dbReference type="ARBA" id="ARBA00023239"/>
    </source>
</evidence>
<dbReference type="InterPro" id="IPR015422">
    <property type="entry name" value="PyrdxlP-dep_Trfase_small"/>
</dbReference>
<dbReference type="EC" id="4.1.1.25" evidence="6"/>
<comment type="cofactor">
    <cofactor evidence="1 6 7">
        <name>pyridoxal 5'-phosphate</name>
        <dbReference type="ChEBI" id="CHEBI:597326"/>
    </cofactor>
</comment>
<dbReference type="Pfam" id="PF00282">
    <property type="entry name" value="Pyridoxal_deC"/>
    <property type="match status" value="1"/>
</dbReference>
<comment type="pathway">
    <text evidence="6">Cofactor biosynthesis; coenzyme A biosynthesis.</text>
</comment>
<dbReference type="GO" id="GO:0030170">
    <property type="term" value="F:pyridoxal phosphate binding"/>
    <property type="evidence" value="ECO:0007669"/>
    <property type="project" value="UniProtKB-UniRule"/>
</dbReference>
<dbReference type="EMBL" id="JWTK01000009">
    <property type="protein sequence ID" value="OJH48447.1"/>
    <property type="molecule type" value="Genomic_DNA"/>
</dbReference>
<dbReference type="SUPFAM" id="SSF53383">
    <property type="entry name" value="PLP-dependent transferases"/>
    <property type="match status" value="1"/>
</dbReference>
<evidence type="ECO:0000256" key="6">
    <source>
        <dbReference type="HAMAP-Rule" id="MF_01610"/>
    </source>
</evidence>
<name>A0A1L9C1S7_9EURY</name>
<dbReference type="UniPathway" id="UPA00080"/>
<evidence type="ECO:0000256" key="7">
    <source>
        <dbReference type="PIRSR" id="PIRSR602129-50"/>
    </source>
</evidence>
<proteinExistence type="inferred from homology"/>
<accession>A0A1L9C1S7</accession>
<dbReference type="Proteomes" id="UP000278252">
    <property type="component" value="Unassembled WGS sequence"/>
</dbReference>
<dbReference type="GO" id="GO:2001120">
    <property type="term" value="P:methanofuran biosynthetic process"/>
    <property type="evidence" value="ECO:0007669"/>
    <property type="project" value="UniProtKB-UniRule"/>
</dbReference>
<evidence type="ECO:0000256" key="1">
    <source>
        <dbReference type="ARBA" id="ARBA00001933"/>
    </source>
</evidence>
<dbReference type="InterPro" id="IPR020931">
    <property type="entry name" value="MfnA"/>
</dbReference>
<evidence type="ECO:0000256" key="5">
    <source>
        <dbReference type="ARBA" id="ARBA00038302"/>
    </source>
</evidence>
<dbReference type="GO" id="GO:0019752">
    <property type="term" value="P:carboxylic acid metabolic process"/>
    <property type="evidence" value="ECO:0007669"/>
    <property type="project" value="InterPro"/>
</dbReference>
<dbReference type="UniPathway" id="UPA00241"/>
<evidence type="ECO:0000256" key="3">
    <source>
        <dbReference type="ARBA" id="ARBA00022898"/>
    </source>
</evidence>
<dbReference type="HAMAP" id="MF_01610">
    <property type="entry name" value="MfnA_decarbox"/>
    <property type="match status" value="1"/>
</dbReference>
<evidence type="ECO:0000313" key="11">
    <source>
        <dbReference type="Proteomes" id="UP000278252"/>
    </source>
</evidence>
<dbReference type="GO" id="GO:0004068">
    <property type="term" value="F:aspartate 1-decarboxylase activity"/>
    <property type="evidence" value="ECO:0007669"/>
    <property type="project" value="UniProtKB-UniRule"/>
</dbReference>
<dbReference type="PANTHER" id="PTHR42735:SF6">
    <property type="entry name" value="SPHINGOSINE-1-PHOSPHATE LYASE 1"/>
    <property type="match status" value="1"/>
</dbReference>
<dbReference type="InterPro" id="IPR015424">
    <property type="entry name" value="PyrdxlP-dep_Trfase"/>
</dbReference>
<comment type="caution">
    <text evidence="8">The sequence shown here is derived from an EMBL/GenBank/DDBJ whole genome shotgun (WGS) entry which is preliminary data.</text>
</comment>
<protein>
    <recommendedName>
        <fullName evidence="6">Probable L-tyrosine/L-aspartate decarboxylase</fullName>
        <shortName evidence="6">TDC/ADC</shortName>
        <ecNumber evidence="6">4.1.1.11</ecNumber>
        <ecNumber evidence="6">4.1.1.25</ecNumber>
    </recommendedName>
</protein>
<dbReference type="GO" id="GO:0015937">
    <property type="term" value="P:coenzyme A biosynthetic process"/>
    <property type="evidence" value="ECO:0007669"/>
    <property type="project" value="UniProtKB-UniRule"/>
</dbReference>
<dbReference type="PANTHER" id="PTHR42735">
    <property type="match status" value="1"/>
</dbReference>
<evidence type="ECO:0000256" key="2">
    <source>
        <dbReference type="ARBA" id="ARBA00022793"/>
    </source>
</evidence>
<comment type="pathway">
    <text evidence="6">Cofactor biosynthesis; methanofuran biosynthesis.</text>
</comment>
<dbReference type="Gene3D" id="3.90.1150.10">
    <property type="entry name" value="Aspartate Aminotransferase, domain 1"/>
    <property type="match status" value="1"/>
</dbReference>
<keyword evidence="3 6" id="KW-0663">Pyridoxal phosphate</keyword>
<keyword evidence="2 6" id="KW-0210">Decarboxylase</keyword>
<dbReference type="NCBIfam" id="TIGR03812">
    <property type="entry name" value="tyr_de_CO2_Arch"/>
    <property type="match status" value="1"/>
</dbReference>
<dbReference type="Proteomes" id="UP000185713">
    <property type="component" value="Unassembled WGS sequence"/>
</dbReference>
<reference evidence="8 10" key="1">
    <citation type="submission" date="2014-12" db="EMBL/GenBank/DDBJ databases">
        <title>The genome sequence of Methanohalophilus portucalensis strain FDF1.</title>
        <authorList>
            <person name="Lai M.-C."/>
            <person name="Lai S.-J."/>
        </authorList>
    </citation>
    <scope>NUCLEOTIDE SEQUENCE [LARGE SCALE GENOMIC DNA]</scope>
    <source>
        <strain evidence="8 10">FDF-1</strain>
    </source>
</reference>
<evidence type="ECO:0000313" key="8">
    <source>
        <dbReference type="EMBL" id="OJH48447.1"/>
    </source>
</evidence>
<sequence length="331" mass="35946">MGDPGLFQGTSELEEQVMEMLGAMLHLPDACGYISTGGTESNIQAVRAMRNRNRSIVNPNIVVPDSAHFSFDKVGDLSGIDIRRAALSDNLQVDTDAVNSLIDSNTIGLVGIAGTTEFGQVDPLETLSGIAIENGLPFHVDAAFGGFVLPFLKPKYKFDFEIPGVSSVTIDPHKMGLSTIPSGGLLFRHSLDLDNLAVKTPYLTISSQYSLTGTRSGAAVVSTYAVMRHLGRKGYGAIVQRCMDMTERLVAGARNIGIRPVIEPVMNIVALDVESPGDIQNRLYEDFGWRVSLTRNPQALRLVIMPHLDNEIIDMFLADLDTVVNQSQNKK</sequence>
<reference evidence="9 11" key="2">
    <citation type="submission" date="2018-10" db="EMBL/GenBank/DDBJ databases">
        <title>Cultivation of a novel Methanohalophilus strain from Kebrit Deep of the Red Sea and a genomic comparison of members of the genus Methanohalophilus.</title>
        <authorList>
            <person name="Guan Y."/>
            <person name="Ngugi D.K."/>
            <person name="Stingl U."/>
        </authorList>
    </citation>
    <scope>NUCLEOTIDE SEQUENCE [LARGE SCALE GENOMIC DNA]</scope>
    <source>
        <strain evidence="9 11">DSM 7471</strain>
    </source>
</reference>
<feature type="modified residue" description="N6-(pyridoxal phosphate)lysine" evidence="6 7">
    <location>
        <position position="174"/>
    </location>
</feature>
<dbReference type="InterPro" id="IPR050477">
    <property type="entry name" value="GrpII_AminoAcid_Decarb"/>
</dbReference>
<evidence type="ECO:0000313" key="9">
    <source>
        <dbReference type="EMBL" id="RNI08541.1"/>
    </source>
</evidence>
<comment type="similarity">
    <text evidence="5">Belongs to the group II decarboxylase family. Sphingosine-1-phosphate lyase subfamily.</text>
</comment>
<dbReference type="EMBL" id="RJJH01000016">
    <property type="protein sequence ID" value="RNI08541.1"/>
    <property type="molecule type" value="Genomic_DNA"/>
</dbReference>
<comment type="function">
    <text evidence="6">Catalyzes the decarboxylation of L-tyrosine to produce tyramine for methanofuran biosynthesis. Can also catalyze the decarboxylation of L-aspartate to produce beta-alanine for coenzyme A (CoA) biosynthesis.</text>
</comment>
<comment type="catalytic activity">
    <reaction evidence="6">
        <text>L-aspartate + H(+) = beta-alanine + CO2</text>
        <dbReference type="Rhea" id="RHEA:19497"/>
        <dbReference type="ChEBI" id="CHEBI:15378"/>
        <dbReference type="ChEBI" id="CHEBI:16526"/>
        <dbReference type="ChEBI" id="CHEBI:29991"/>
        <dbReference type="ChEBI" id="CHEBI:57966"/>
        <dbReference type="EC" id="4.1.1.11"/>
    </reaction>
</comment>
<organism evidence="8 10">
    <name type="scientific">Methanohalophilus portucalensis FDF-1</name>
    <dbReference type="NCBI Taxonomy" id="523843"/>
    <lineage>
        <taxon>Archaea</taxon>
        <taxon>Methanobacteriati</taxon>
        <taxon>Methanobacteriota</taxon>
        <taxon>Stenosarchaea group</taxon>
        <taxon>Methanomicrobia</taxon>
        <taxon>Methanosarcinales</taxon>
        <taxon>Methanosarcinaceae</taxon>
        <taxon>Methanohalophilus</taxon>
    </lineage>
</organism>
<keyword evidence="4 6" id="KW-0456">Lyase</keyword>